<proteinExistence type="predicted"/>
<dbReference type="EMBL" id="OIVN01002269">
    <property type="protein sequence ID" value="SPD02163.1"/>
    <property type="molecule type" value="Genomic_DNA"/>
</dbReference>
<feature type="region of interest" description="Disordered" evidence="1">
    <location>
        <begin position="49"/>
        <end position="101"/>
    </location>
</feature>
<reference evidence="2" key="1">
    <citation type="submission" date="2018-02" db="EMBL/GenBank/DDBJ databases">
        <authorList>
            <person name="Cohen D.B."/>
            <person name="Kent A.D."/>
        </authorList>
    </citation>
    <scope>NUCLEOTIDE SEQUENCE</scope>
</reference>
<feature type="compositionally biased region" description="Basic and acidic residues" evidence="1">
    <location>
        <begin position="88"/>
        <end position="101"/>
    </location>
</feature>
<evidence type="ECO:0000313" key="2">
    <source>
        <dbReference type="EMBL" id="SPD02163.1"/>
    </source>
</evidence>
<evidence type="ECO:0000256" key="1">
    <source>
        <dbReference type="SAM" id="MobiDB-lite"/>
    </source>
</evidence>
<gene>
    <name evidence="2" type="ORF">FSB_LOCUS30045</name>
</gene>
<accession>A0A2N9GRP1</accession>
<feature type="compositionally biased region" description="Polar residues" evidence="1">
    <location>
        <begin position="49"/>
        <end position="65"/>
    </location>
</feature>
<dbReference type="AlphaFoldDB" id="A0A2N9GRP1"/>
<sequence>MDGGCSQASVVLLFSVDMGGSSAPRAWVDVLWCLHSELGVIHIETLSSKQPQQLSKTLSDNSEPLSKTHPHKSTPTLDDYLQESIPEAPHDQSHVDTARNT</sequence>
<organism evidence="2">
    <name type="scientific">Fagus sylvatica</name>
    <name type="common">Beechnut</name>
    <dbReference type="NCBI Taxonomy" id="28930"/>
    <lineage>
        <taxon>Eukaryota</taxon>
        <taxon>Viridiplantae</taxon>
        <taxon>Streptophyta</taxon>
        <taxon>Embryophyta</taxon>
        <taxon>Tracheophyta</taxon>
        <taxon>Spermatophyta</taxon>
        <taxon>Magnoliopsida</taxon>
        <taxon>eudicotyledons</taxon>
        <taxon>Gunneridae</taxon>
        <taxon>Pentapetalae</taxon>
        <taxon>rosids</taxon>
        <taxon>fabids</taxon>
        <taxon>Fagales</taxon>
        <taxon>Fagaceae</taxon>
        <taxon>Fagus</taxon>
    </lineage>
</organism>
<name>A0A2N9GRP1_FAGSY</name>
<protein>
    <submittedName>
        <fullName evidence="2">Uncharacterized protein</fullName>
    </submittedName>
</protein>